<dbReference type="GeneID" id="8863640"/>
<dbReference type="InParanoid" id="D2UYR1"/>
<dbReference type="VEuPathDB" id="AmoebaDB:NAEGRDRAFT_61558"/>
<evidence type="ECO:0000313" key="3">
    <source>
        <dbReference type="Proteomes" id="UP000006671"/>
    </source>
</evidence>
<proteinExistence type="predicted"/>
<evidence type="ECO:0000313" key="2">
    <source>
        <dbReference type="EMBL" id="EFC50524.1"/>
    </source>
</evidence>
<dbReference type="AlphaFoldDB" id="D2UYR1"/>
<organism evidence="3">
    <name type="scientific">Naegleria gruberi</name>
    <name type="common">Amoeba</name>
    <dbReference type="NCBI Taxonomy" id="5762"/>
    <lineage>
        <taxon>Eukaryota</taxon>
        <taxon>Discoba</taxon>
        <taxon>Heterolobosea</taxon>
        <taxon>Tetramitia</taxon>
        <taxon>Eutetramitia</taxon>
        <taxon>Vahlkampfiidae</taxon>
        <taxon>Naegleria</taxon>
    </lineage>
</organism>
<sequence>MRNNVKNTTTTIITTNGTIHSIVGGGGGNNFERKSTSSPRTLDYTNSNNNKQKLSFIMNRLILFGALLLFIYLIYVMLKFHSTVKSNESTTNNRIKSEFISEDDPSTIKNIIKEQIEQEQQQQIEDKSDADNILDNILDNATSKKGNKQQLDGNIIDTTNIDSVNTKNVNSNSNSVNKNTFSTSIMDEEAQIELVCNLNIQRSDSCYNNCNKINEMKKELELYCKPKDSDESLMKCTNLYNSLICQTNNLVMDLQKISKSNCLKYRSQYNCVNNNVKSMYVYEKNAFKLNCNINFRNSKFSIDFQKDYFNSFNYDTFKNLKVIENENLVTILVFRENGIRNEINNIYYFINELYNTYMVIELFDLGVEWDLIHIVFMDEHENSKFDSIWKLMFKQTRQLNQIYPEMNQLVKFQHLKSHSWLSACTKMID</sequence>
<dbReference type="EMBL" id="GG738845">
    <property type="protein sequence ID" value="EFC50524.1"/>
    <property type="molecule type" value="Genomic_DNA"/>
</dbReference>
<accession>D2UYR1</accession>
<gene>
    <name evidence="2" type="ORF">NAEGRDRAFT_61558</name>
</gene>
<keyword evidence="1" id="KW-0812">Transmembrane</keyword>
<name>D2UYR1_NAEGR</name>
<reference evidence="2 3" key="1">
    <citation type="journal article" date="2010" name="Cell">
        <title>The genome of Naegleria gruberi illuminates early eukaryotic versatility.</title>
        <authorList>
            <person name="Fritz-Laylin L.K."/>
            <person name="Prochnik S.E."/>
            <person name="Ginger M.L."/>
            <person name="Dacks J.B."/>
            <person name="Carpenter M.L."/>
            <person name="Field M.C."/>
            <person name="Kuo A."/>
            <person name="Paredez A."/>
            <person name="Chapman J."/>
            <person name="Pham J."/>
            <person name="Shu S."/>
            <person name="Neupane R."/>
            <person name="Cipriano M."/>
            <person name="Mancuso J."/>
            <person name="Tu H."/>
            <person name="Salamov A."/>
            <person name="Lindquist E."/>
            <person name="Shapiro H."/>
            <person name="Lucas S."/>
            <person name="Grigoriev I.V."/>
            <person name="Cande W.Z."/>
            <person name="Fulton C."/>
            <person name="Rokhsar D.S."/>
            <person name="Dawson S.C."/>
        </authorList>
    </citation>
    <scope>NUCLEOTIDE SEQUENCE [LARGE SCALE GENOMIC DNA]</scope>
    <source>
        <strain evidence="2 3">NEG-M</strain>
    </source>
</reference>
<keyword evidence="3" id="KW-1185">Reference proteome</keyword>
<feature type="transmembrane region" description="Helical" evidence="1">
    <location>
        <begin position="61"/>
        <end position="78"/>
    </location>
</feature>
<dbReference type="eggNOG" id="ENOG502T0E2">
    <property type="taxonomic scope" value="Eukaryota"/>
</dbReference>
<dbReference type="KEGG" id="ngr:NAEGRDRAFT_61558"/>
<keyword evidence="1" id="KW-1133">Transmembrane helix</keyword>
<keyword evidence="1" id="KW-0472">Membrane</keyword>
<dbReference type="Proteomes" id="UP000006671">
    <property type="component" value="Unassembled WGS sequence"/>
</dbReference>
<dbReference type="RefSeq" id="XP_002683268.1">
    <property type="nucleotide sequence ID" value="XM_002683222.1"/>
</dbReference>
<protein>
    <submittedName>
        <fullName evidence="2">Predicted protein</fullName>
    </submittedName>
</protein>
<evidence type="ECO:0000256" key="1">
    <source>
        <dbReference type="SAM" id="Phobius"/>
    </source>
</evidence>